<dbReference type="PRINTS" id="PR00032">
    <property type="entry name" value="HTHARAC"/>
</dbReference>
<dbReference type="SUPFAM" id="SSF46689">
    <property type="entry name" value="Homeodomain-like"/>
    <property type="match status" value="2"/>
</dbReference>
<dbReference type="GO" id="GO:0043565">
    <property type="term" value="F:sequence-specific DNA binding"/>
    <property type="evidence" value="ECO:0007669"/>
    <property type="project" value="InterPro"/>
</dbReference>
<feature type="domain" description="HTH araC/xylS-type" evidence="4">
    <location>
        <begin position="199"/>
        <end position="297"/>
    </location>
</feature>
<dbReference type="AlphaFoldDB" id="A0A2S9J1Y8"/>
<dbReference type="InterPro" id="IPR020449">
    <property type="entry name" value="Tscrpt_reg_AraC-type_HTH"/>
</dbReference>
<dbReference type="Proteomes" id="UP000239711">
    <property type="component" value="Unassembled WGS sequence"/>
</dbReference>
<dbReference type="RefSeq" id="WP_105717460.1">
    <property type="nucleotide sequence ID" value="NZ_PVBQ01000010.1"/>
</dbReference>
<keyword evidence="2" id="KW-0238">DNA-binding</keyword>
<name>A0A2S9J1Y8_9SPHI</name>
<evidence type="ECO:0000256" key="3">
    <source>
        <dbReference type="ARBA" id="ARBA00023163"/>
    </source>
</evidence>
<comment type="caution">
    <text evidence="5">The sequence shown here is derived from an EMBL/GenBank/DDBJ whole genome shotgun (WGS) entry which is preliminary data.</text>
</comment>
<dbReference type="PROSITE" id="PS01124">
    <property type="entry name" value="HTH_ARAC_FAMILY_2"/>
    <property type="match status" value="1"/>
</dbReference>
<dbReference type="OrthoDB" id="511992at2"/>
<dbReference type="InterPro" id="IPR018060">
    <property type="entry name" value="HTH_AraC"/>
</dbReference>
<dbReference type="Pfam" id="PF12833">
    <property type="entry name" value="HTH_18"/>
    <property type="match status" value="1"/>
</dbReference>
<dbReference type="InterPro" id="IPR009057">
    <property type="entry name" value="Homeodomain-like_sf"/>
</dbReference>
<keyword evidence="6" id="KW-1185">Reference proteome</keyword>
<keyword evidence="1" id="KW-0805">Transcription regulation</keyword>
<evidence type="ECO:0000259" key="4">
    <source>
        <dbReference type="PROSITE" id="PS01124"/>
    </source>
</evidence>
<evidence type="ECO:0000313" key="6">
    <source>
        <dbReference type="Proteomes" id="UP000239711"/>
    </source>
</evidence>
<evidence type="ECO:0000313" key="5">
    <source>
        <dbReference type="EMBL" id="PRD46795.1"/>
    </source>
</evidence>
<organism evidence="5 6">
    <name type="scientific">Sphingobacterium haloxyli</name>
    <dbReference type="NCBI Taxonomy" id="2100533"/>
    <lineage>
        <taxon>Bacteria</taxon>
        <taxon>Pseudomonadati</taxon>
        <taxon>Bacteroidota</taxon>
        <taxon>Sphingobacteriia</taxon>
        <taxon>Sphingobacteriales</taxon>
        <taxon>Sphingobacteriaceae</taxon>
        <taxon>Sphingobacterium</taxon>
    </lineage>
</organism>
<dbReference type="EMBL" id="PVBQ01000010">
    <property type="protein sequence ID" value="PRD46795.1"/>
    <property type="molecule type" value="Genomic_DNA"/>
</dbReference>
<accession>A0A2S9J1Y8</accession>
<dbReference type="PANTHER" id="PTHR43280:SF28">
    <property type="entry name" value="HTH-TYPE TRANSCRIPTIONAL ACTIVATOR RHAS"/>
    <property type="match status" value="1"/>
</dbReference>
<dbReference type="Gene3D" id="1.10.10.60">
    <property type="entry name" value="Homeodomain-like"/>
    <property type="match status" value="2"/>
</dbReference>
<evidence type="ECO:0000256" key="2">
    <source>
        <dbReference type="ARBA" id="ARBA00023125"/>
    </source>
</evidence>
<proteinExistence type="predicted"/>
<dbReference type="PANTHER" id="PTHR43280">
    <property type="entry name" value="ARAC-FAMILY TRANSCRIPTIONAL REGULATOR"/>
    <property type="match status" value="1"/>
</dbReference>
<gene>
    <name evidence="5" type="ORF">C5745_13075</name>
</gene>
<dbReference type="SMART" id="SM00342">
    <property type="entry name" value="HTH_ARAC"/>
    <property type="match status" value="1"/>
</dbReference>
<evidence type="ECO:0000256" key="1">
    <source>
        <dbReference type="ARBA" id="ARBA00023015"/>
    </source>
</evidence>
<sequence>MIKRVPHEIKIDPSSIRQTFREINIKLFCCRYWILEEWACFDLSVPFWRIYYNTIDGAEIIHNNRVIILNKQNLVIIPPNTSFSTRLNTTDVRSTNESISGRKFTEADALEQIKATNKVDHLFIHFSLGFPLDYAGAGVYCLELTDQKLRMIEEIIHTCIQDHPFNFFDCLKVNMLIGLCLVQLEHLLTDFKTMDQRIFAAMAFVNNNYDKMITNDALATMANMAPNSFARLFKKATGITIQQYIIKRRIENALNLMHHSDKNLDEIAHDCGFSDRFHFSKAFKKHVHMSPSYYRKNLTLF</sequence>
<reference evidence="5 6" key="1">
    <citation type="submission" date="2018-02" db="EMBL/GenBank/DDBJ databases">
        <title>The draft genome of Sphingobacterium sp. 5JN-11.</title>
        <authorList>
            <person name="Liu L."/>
            <person name="Li L."/>
            <person name="Liang L."/>
            <person name="Zhang X."/>
            <person name="Wang T."/>
        </authorList>
    </citation>
    <scope>NUCLEOTIDE SEQUENCE [LARGE SCALE GENOMIC DNA]</scope>
    <source>
        <strain evidence="5 6">5JN-11</strain>
    </source>
</reference>
<protein>
    <submittedName>
        <fullName evidence="5">AraC family transcriptional regulator</fullName>
    </submittedName>
</protein>
<keyword evidence="3" id="KW-0804">Transcription</keyword>
<dbReference type="GO" id="GO:0003700">
    <property type="term" value="F:DNA-binding transcription factor activity"/>
    <property type="evidence" value="ECO:0007669"/>
    <property type="project" value="InterPro"/>
</dbReference>